<evidence type="ECO:0000256" key="17">
    <source>
        <dbReference type="ARBA" id="ARBA00044717"/>
    </source>
</evidence>
<evidence type="ECO:0000256" key="5">
    <source>
        <dbReference type="ARBA" id="ARBA00013225"/>
    </source>
</evidence>
<comment type="catalytic activity">
    <reaction evidence="18">
        <text>a di-trans,poly-cis-dolichyl phosphate + UDP-N-acetyl-alpha-D-glucosamine = an N-acetyl-alpha-D-glucosaminyl-diphospho-di-trans,poly-cis-dolichol + UMP</text>
        <dbReference type="Rhea" id="RHEA:13289"/>
        <dbReference type="Rhea" id="RHEA-COMP:19498"/>
        <dbReference type="Rhea" id="RHEA-COMP:19507"/>
        <dbReference type="ChEBI" id="CHEBI:57683"/>
        <dbReference type="ChEBI" id="CHEBI:57705"/>
        <dbReference type="ChEBI" id="CHEBI:57865"/>
        <dbReference type="ChEBI" id="CHEBI:58427"/>
        <dbReference type="EC" id="2.7.8.15"/>
    </reaction>
    <physiologicalReaction direction="left-to-right" evidence="18">
        <dbReference type="Rhea" id="RHEA:13290"/>
    </physiologicalReaction>
</comment>
<evidence type="ECO:0000313" key="21">
    <source>
        <dbReference type="Proteomes" id="UP000612746"/>
    </source>
</evidence>
<keyword evidence="7" id="KW-0328">Glycosyltransferase</keyword>
<feature type="transmembrane region" description="Helical" evidence="19">
    <location>
        <begin position="81"/>
        <end position="102"/>
    </location>
</feature>
<evidence type="ECO:0000256" key="9">
    <source>
        <dbReference type="ARBA" id="ARBA00022692"/>
    </source>
</evidence>
<dbReference type="UniPathway" id="UPA00378"/>
<keyword evidence="8" id="KW-0808">Transferase</keyword>
<evidence type="ECO:0000256" key="2">
    <source>
        <dbReference type="ARBA" id="ARBA00004477"/>
    </source>
</evidence>
<dbReference type="Proteomes" id="UP000612746">
    <property type="component" value="Unassembled WGS sequence"/>
</dbReference>
<keyword evidence="12" id="KW-0460">Magnesium</keyword>
<evidence type="ECO:0000256" key="6">
    <source>
        <dbReference type="ARBA" id="ARBA00017659"/>
    </source>
</evidence>
<dbReference type="Pfam" id="PF00953">
    <property type="entry name" value="Glycos_transf_4"/>
    <property type="match status" value="1"/>
</dbReference>
<dbReference type="OrthoDB" id="10262326at2759"/>
<evidence type="ECO:0000256" key="1">
    <source>
        <dbReference type="ARBA" id="ARBA00001946"/>
    </source>
</evidence>
<feature type="transmembrane region" description="Helical" evidence="19">
    <location>
        <begin position="257"/>
        <end position="277"/>
    </location>
</feature>
<dbReference type="PANTHER" id="PTHR10571">
    <property type="entry name" value="UDP-N-ACETYLGLUCOSAMINE--DOLICHYL-PHOSPHATE N-ACETYLGLUCOSAMINEPHOSPHOTRANSFERASE"/>
    <property type="match status" value="1"/>
</dbReference>
<evidence type="ECO:0000256" key="7">
    <source>
        <dbReference type="ARBA" id="ARBA00022676"/>
    </source>
</evidence>
<feature type="transmembrane region" description="Helical" evidence="19">
    <location>
        <begin position="413"/>
        <end position="431"/>
    </location>
</feature>
<dbReference type="GO" id="GO:0006488">
    <property type="term" value="P:dolichol-linked oligosaccharide biosynthetic process"/>
    <property type="evidence" value="ECO:0007669"/>
    <property type="project" value="InterPro"/>
</dbReference>
<reference evidence="20" key="1">
    <citation type="submission" date="2020-12" db="EMBL/GenBank/DDBJ databases">
        <title>Metabolic potential, ecology and presence of endohyphal bacteria is reflected in genomic diversity of Mucoromycotina.</title>
        <authorList>
            <person name="Muszewska A."/>
            <person name="Okrasinska A."/>
            <person name="Steczkiewicz K."/>
            <person name="Drgas O."/>
            <person name="Orlowska M."/>
            <person name="Perlinska-Lenart U."/>
            <person name="Aleksandrzak-Piekarczyk T."/>
            <person name="Szatraj K."/>
            <person name="Zielenkiewicz U."/>
            <person name="Pilsyk S."/>
            <person name="Malc E."/>
            <person name="Mieczkowski P."/>
            <person name="Kruszewska J.S."/>
            <person name="Biernat P."/>
            <person name="Pawlowska J."/>
        </authorList>
    </citation>
    <scope>NUCLEOTIDE SEQUENCE</scope>
    <source>
        <strain evidence="20">WA0000051536</strain>
    </source>
</reference>
<dbReference type="AlphaFoldDB" id="A0A8H7U975"/>
<feature type="transmembrane region" description="Helical" evidence="19">
    <location>
        <begin position="313"/>
        <end position="333"/>
    </location>
</feature>
<comment type="caution">
    <text evidence="20">The sequence shown here is derived from an EMBL/GenBank/DDBJ whole genome shotgun (WGS) entry which is preliminary data.</text>
</comment>
<keyword evidence="9 19" id="KW-0812">Transmembrane</keyword>
<evidence type="ECO:0000256" key="11">
    <source>
        <dbReference type="ARBA" id="ARBA00022824"/>
    </source>
</evidence>
<evidence type="ECO:0000313" key="20">
    <source>
        <dbReference type="EMBL" id="KAG2173062.1"/>
    </source>
</evidence>
<evidence type="ECO:0000256" key="4">
    <source>
        <dbReference type="ARBA" id="ARBA00009317"/>
    </source>
</evidence>
<evidence type="ECO:0000256" key="8">
    <source>
        <dbReference type="ARBA" id="ARBA00022679"/>
    </source>
</evidence>
<evidence type="ECO:0000256" key="13">
    <source>
        <dbReference type="ARBA" id="ARBA00022989"/>
    </source>
</evidence>
<feature type="transmembrane region" description="Helical" evidence="19">
    <location>
        <begin position="157"/>
        <end position="175"/>
    </location>
</feature>
<keyword evidence="14 19" id="KW-0472">Membrane</keyword>
<feature type="transmembrane region" description="Helical" evidence="19">
    <location>
        <begin position="289"/>
        <end position="307"/>
    </location>
</feature>
<gene>
    <name evidence="20" type="ORF">INT44_007035</name>
</gene>
<dbReference type="EMBL" id="JAEPRA010000020">
    <property type="protein sequence ID" value="KAG2173062.1"/>
    <property type="molecule type" value="Genomic_DNA"/>
</dbReference>
<evidence type="ECO:0000256" key="15">
    <source>
        <dbReference type="ARBA" id="ARBA00029567"/>
    </source>
</evidence>
<feature type="transmembrane region" description="Helical" evidence="19">
    <location>
        <begin position="122"/>
        <end position="145"/>
    </location>
</feature>
<evidence type="ECO:0000256" key="14">
    <source>
        <dbReference type="ARBA" id="ARBA00023136"/>
    </source>
</evidence>
<comment type="subcellular location">
    <subcellularLocation>
        <location evidence="2">Endoplasmic reticulum membrane</location>
        <topology evidence="2">Multi-pass membrane protein</topology>
    </subcellularLocation>
</comment>
<evidence type="ECO:0000256" key="18">
    <source>
        <dbReference type="ARBA" id="ARBA00045078"/>
    </source>
</evidence>
<evidence type="ECO:0000256" key="16">
    <source>
        <dbReference type="ARBA" id="ARBA00033238"/>
    </source>
</evidence>
<keyword evidence="11" id="KW-0256">Endoplasmic reticulum</keyword>
<sequence length="440" mass="49406">MLSQSTLFGLAAATLASMAAIIRYSHDTLTISLGFATIAGAVSYYMLPQLIPVFILSNIVGKDVLKRDRPVLAETMGLPAAIIYLVAMFLFVPFPFMSFFNGTATLVYDEQPVAGVFPYHKFVMQLSEILSALLAIQSMALLGFADDVFDVRWRYKVWFPAIAAIPLLIVYYTNFGETSVMVPLQLRPYLGDLVEMGWLYYVFMLLCSVFCTHSINILAGINGLEAGQSLVIALSIAINDLLFIQDKQATSPAVETHLFSLYLMLPFIGVTAGLLWHNWYPARLFVGDTYCYFAGMTFAVVGILGHFTKTLMLFFIPQIFNFIYSAPQIFRFIECPRHRMPKYNPETNKLEPSMASLQKKPVGKLGKIILKLFSTFGLVRIIYNEQGEPTDCNNFTLINLVLVWFGPMNEGQTTAVILLIQGLCSCIGFFIRYKLVQYVY</sequence>
<evidence type="ECO:0000256" key="3">
    <source>
        <dbReference type="ARBA" id="ARBA00004922"/>
    </source>
</evidence>
<dbReference type="PANTHER" id="PTHR10571:SF0">
    <property type="entry name" value="UDP-N-ACETYLGLUCOSAMINE--DOLICHYL-PHOSPHATE N-ACETYLGLUCOSAMINEPHOSPHOTRANSFERASE"/>
    <property type="match status" value="1"/>
</dbReference>
<comment type="similarity">
    <text evidence="4">Belongs to the glycosyltransferase 4 family.</text>
</comment>
<evidence type="ECO:0000256" key="10">
    <source>
        <dbReference type="ARBA" id="ARBA00022723"/>
    </source>
</evidence>
<name>A0A8H7U975_9FUNG</name>
<accession>A0A8H7U975</accession>
<feature type="transmembrane region" description="Helical" evidence="19">
    <location>
        <begin position="198"/>
        <end position="219"/>
    </location>
</feature>
<dbReference type="CDD" id="cd06855">
    <property type="entry name" value="GT_GPT_euk"/>
    <property type="match status" value="1"/>
</dbReference>
<comment type="function">
    <text evidence="17">UDP-N-acetylglucosamine--dolichyl-phosphate N-acetylglucosaminephosphotransferase that operates in the biosynthetic pathway of dolichol-linked oligosaccharides, the glycan precursors employed in protein asparagine (N)-glycosylation. The assembly of dolichol-linked oligosaccharides begins on the cytosolic side of the endoplasmic reticulum membrane and finishes in its lumen. The sequential addition of sugars to dolichol pyrophosphate produces dolichol-linked oligosaccharides containing fourteen sugars, including two GlcNAcs, nine mannoses and three glucoses. Once assembled, the oligosaccharide is transferred from the lipid to nascent proteins by oligosaccharyltransferases. Catalyzes the initial step of dolichol-linked oligosaccharide biosynthesis, transfering GlcNAc-1-P from cytosolic UDP-GlcNAc onto the carrier lipid dolichyl phosphate (P-dolichol), yielding GlcNAc-P-P-dolichol embedded in the cytoplasmic leaflet of the endoplasmic reticulum membrane.</text>
</comment>
<proteinExistence type="inferred from homology"/>
<evidence type="ECO:0000256" key="12">
    <source>
        <dbReference type="ARBA" id="ARBA00022842"/>
    </source>
</evidence>
<dbReference type="InterPro" id="IPR033895">
    <property type="entry name" value="GPT"/>
</dbReference>
<feature type="transmembrane region" description="Helical" evidence="19">
    <location>
        <begin position="35"/>
        <end position="60"/>
    </location>
</feature>
<keyword evidence="13 19" id="KW-1133">Transmembrane helix</keyword>
<evidence type="ECO:0000256" key="19">
    <source>
        <dbReference type="SAM" id="Phobius"/>
    </source>
</evidence>
<comment type="pathway">
    <text evidence="3">Protein modification; protein glycosylation.</text>
</comment>
<dbReference type="GO" id="GO:0005789">
    <property type="term" value="C:endoplasmic reticulum membrane"/>
    <property type="evidence" value="ECO:0007669"/>
    <property type="project" value="UniProtKB-SubCell"/>
</dbReference>
<organism evidence="20 21">
    <name type="scientific">Umbelopsis vinacea</name>
    <dbReference type="NCBI Taxonomy" id="44442"/>
    <lineage>
        <taxon>Eukaryota</taxon>
        <taxon>Fungi</taxon>
        <taxon>Fungi incertae sedis</taxon>
        <taxon>Mucoromycota</taxon>
        <taxon>Mucoromycotina</taxon>
        <taxon>Umbelopsidomycetes</taxon>
        <taxon>Umbelopsidales</taxon>
        <taxon>Umbelopsidaceae</taxon>
        <taxon>Umbelopsis</taxon>
    </lineage>
</organism>
<protein>
    <recommendedName>
        <fullName evidence="6">UDP-N-acetylglucosamine--dolichyl-phosphate N-acetylglucosaminephosphotransferase</fullName>
        <ecNumber evidence="5">2.7.8.15</ecNumber>
    </recommendedName>
    <alternativeName>
        <fullName evidence="15">GlcNAc-1-P transferase</fullName>
    </alternativeName>
    <alternativeName>
        <fullName evidence="16">N-acetylglucosamine-1-phosphate transferase</fullName>
    </alternativeName>
</protein>
<dbReference type="GO" id="GO:0016757">
    <property type="term" value="F:glycosyltransferase activity"/>
    <property type="evidence" value="ECO:0007669"/>
    <property type="project" value="UniProtKB-KW"/>
</dbReference>
<comment type="cofactor">
    <cofactor evidence="1">
        <name>Mg(2+)</name>
        <dbReference type="ChEBI" id="CHEBI:18420"/>
    </cofactor>
</comment>
<dbReference type="EC" id="2.7.8.15" evidence="5"/>
<dbReference type="GO" id="GO:0003975">
    <property type="term" value="F:UDP-N-acetylglucosamine-dolichyl-phosphate N-acetylglucosaminephosphotransferase activity"/>
    <property type="evidence" value="ECO:0007669"/>
    <property type="project" value="UniProtKB-EC"/>
</dbReference>
<dbReference type="GO" id="GO:0046872">
    <property type="term" value="F:metal ion binding"/>
    <property type="evidence" value="ECO:0007669"/>
    <property type="project" value="UniProtKB-KW"/>
</dbReference>
<keyword evidence="10" id="KW-0479">Metal-binding</keyword>
<keyword evidence="21" id="KW-1185">Reference proteome</keyword>
<dbReference type="InterPro" id="IPR000715">
    <property type="entry name" value="Glycosyl_transferase_4"/>
</dbReference>